<proteinExistence type="predicted"/>
<sequence>MIACWKVHDKYLCSNNKAHFEQFHVYYQKCNSCPHDRAHCGNLIMEREASKLFPWRCNVCAQTEFMDKTGRYKTEDFSRW</sequence>
<protein>
    <submittedName>
        <fullName evidence="1">Uncharacterized protein</fullName>
    </submittedName>
</protein>
<evidence type="ECO:0000313" key="1">
    <source>
        <dbReference type="EMBL" id="KAF9323563.1"/>
    </source>
</evidence>
<reference evidence="1" key="1">
    <citation type="journal article" date="2020" name="Fungal Divers.">
        <title>Resolving the Mortierellaceae phylogeny through synthesis of multi-gene phylogenetics and phylogenomics.</title>
        <authorList>
            <person name="Vandepol N."/>
            <person name="Liber J."/>
            <person name="Desiro A."/>
            <person name="Na H."/>
            <person name="Kennedy M."/>
            <person name="Barry K."/>
            <person name="Grigoriev I.V."/>
            <person name="Miller A.N."/>
            <person name="O'Donnell K."/>
            <person name="Stajich J.E."/>
            <person name="Bonito G."/>
        </authorList>
    </citation>
    <scope>NUCLEOTIDE SEQUENCE</scope>
    <source>
        <strain evidence="1">NVP1</strain>
    </source>
</reference>
<dbReference type="AlphaFoldDB" id="A0A9P5VHB2"/>
<comment type="caution">
    <text evidence="1">The sequence shown here is derived from an EMBL/GenBank/DDBJ whole genome shotgun (WGS) entry which is preliminary data.</text>
</comment>
<accession>A0A9P5VHB2</accession>
<name>A0A9P5VHB2_9FUNG</name>
<dbReference type="Proteomes" id="UP000696485">
    <property type="component" value="Unassembled WGS sequence"/>
</dbReference>
<organism evidence="1 2">
    <name type="scientific">Podila minutissima</name>
    <dbReference type="NCBI Taxonomy" id="64525"/>
    <lineage>
        <taxon>Eukaryota</taxon>
        <taxon>Fungi</taxon>
        <taxon>Fungi incertae sedis</taxon>
        <taxon>Mucoromycota</taxon>
        <taxon>Mortierellomycotina</taxon>
        <taxon>Mortierellomycetes</taxon>
        <taxon>Mortierellales</taxon>
        <taxon>Mortierellaceae</taxon>
        <taxon>Podila</taxon>
    </lineage>
</organism>
<evidence type="ECO:0000313" key="2">
    <source>
        <dbReference type="Proteomes" id="UP000696485"/>
    </source>
</evidence>
<dbReference type="EMBL" id="JAAAUY010001259">
    <property type="protein sequence ID" value="KAF9323563.1"/>
    <property type="molecule type" value="Genomic_DNA"/>
</dbReference>
<keyword evidence="2" id="KW-1185">Reference proteome</keyword>
<gene>
    <name evidence="1" type="ORF">BG006_001327</name>
</gene>